<comment type="caution">
    <text evidence="3">The sequence shown here is derived from an EMBL/GenBank/DDBJ whole genome shotgun (WGS) entry which is preliminary data.</text>
</comment>
<evidence type="ECO:0000259" key="2">
    <source>
        <dbReference type="Pfam" id="PF03787"/>
    </source>
</evidence>
<dbReference type="Pfam" id="PF03787">
    <property type="entry name" value="RAMPs"/>
    <property type="match status" value="1"/>
</dbReference>
<name>E6Q6Q5_9ZZZZ</name>
<dbReference type="InterPro" id="IPR007522">
    <property type="entry name" value="CRISPR-assoc_prot_TM1795"/>
</dbReference>
<reference evidence="3" key="1">
    <citation type="submission" date="2009-10" db="EMBL/GenBank/DDBJ databases">
        <title>Diversity of trophic interactions inside an arsenic-rich microbial ecosystem.</title>
        <authorList>
            <person name="Bertin P.N."/>
            <person name="Heinrich-Salmeron A."/>
            <person name="Pelletier E."/>
            <person name="Goulhen-Chollet F."/>
            <person name="Arsene-Ploetze F."/>
            <person name="Gallien S."/>
            <person name="Calteau A."/>
            <person name="Vallenet D."/>
            <person name="Casiot C."/>
            <person name="Chane-Woon-Ming B."/>
            <person name="Giloteaux L."/>
            <person name="Barakat M."/>
            <person name="Bonnefoy V."/>
            <person name="Bruneel O."/>
            <person name="Chandler M."/>
            <person name="Cleiss J."/>
            <person name="Duran R."/>
            <person name="Elbaz-Poulichet F."/>
            <person name="Fonknechten N."/>
            <person name="Lauga B."/>
            <person name="Mornico D."/>
            <person name="Ortet P."/>
            <person name="Schaeffer C."/>
            <person name="Siguier P."/>
            <person name="Alexander Thil Smith A."/>
            <person name="Van Dorsselaer A."/>
            <person name="Weissenbach J."/>
            <person name="Medigue C."/>
            <person name="Le Paslier D."/>
        </authorList>
    </citation>
    <scope>NUCLEOTIDE SEQUENCE</scope>
</reference>
<dbReference type="EMBL" id="CABO01000043">
    <property type="protein sequence ID" value="CBI02880.1"/>
    <property type="molecule type" value="Genomic_DNA"/>
</dbReference>
<gene>
    <name evidence="3" type="ORF">CARN4_1245</name>
</gene>
<dbReference type="AlphaFoldDB" id="E6Q6Q5"/>
<proteinExistence type="predicted"/>
<evidence type="ECO:0000256" key="1">
    <source>
        <dbReference type="ARBA" id="ARBA00023118"/>
    </source>
</evidence>
<dbReference type="NCBIfam" id="TIGR01894">
    <property type="entry name" value="cas_TM1795_cmr1"/>
    <property type="match status" value="1"/>
</dbReference>
<accession>E6Q6Q5</accession>
<evidence type="ECO:0000313" key="3">
    <source>
        <dbReference type="EMBL" id="CBI02880.1"/>
    </source>
</evidence>
<feature type="domain" description="CRISPR type III-associated protein" evidence="2">
    <location>
        <begin position="35"/>
        <end position="198"/>
    </location>
</feature>
<organism evidence="3">
    <name type="scientific">mine drainage metagenome</name>
    <dbReference type="NCBI Taxonomy" id="410659"/>
    <lineage>
        <taxon>unclassified sequences</taxon>
        <taxon>metagenomes</taxon>
        <taxon>ecological metagenomes</taxon>
    </lineage>
</organism>
<sequence>MTMTVRELVLPPLPKERQSNRRGGADLATITLGVKVVTPILGGAPLAREIDDVDVIRVPSIRGQLRFWWRALNAHRYKTSNELSVGESEIWGRAAETNGGRSDVTLSINVTEIGERDDGPINFRTPGFYVLWPAQEQKAKPDIGKQAVPTAPRRKRGTRFEMIFTCSQERESQLREAVRAWLLFGGYASRTRRGLGSLTVAERDSEAWLPQKMEPKYFRSEFERIFGRDIFAASDVPQNETPRLSGAKLWVGPRCKKSEYAWIQAADWLQAFRKVRRQRERPIRPASPLVVKALTFANGEYAPCALWLERIPANLNAEVASRDAFVNFATDPQRFYDEAKREAVGNRSTWPELTLAKMSVVVE</sequence>
<protein>
    <recommendedName>
        <fullName evidence="2">CRISPR type III-associated protein domain-containing protein</fullName>
    </recommendedName>
</protein>
<dbReference type="GO" id="GO:0051607">
    <property type="term" value="P:defense response to virus"/>
    <property type="evidence" value="ECO:0007669"/>
    <property type="project" value="UniProtKB-KW"/>
</dbReference>
<dbReference type="InterPro" id="IPR005537">
    <property type="entry name" value="RAMP_III_fam"/>
</dbReference>
<keyword evidence="1" id="KW-0051">Antiviral defense</keyword>